<dbReference type="PANTHER" id="PTHR43537:SF39">
    <property type="entry name" value="HTH-TYPE TRANSCRIPTIONAL REGULATOR MCBR"/>
    <property type="match status" value="1"/>
</dbReference>
<comment type="caution">
    <text evidence="5">The sequence shown here is derived from an EMBL/GenBank/DDBJ whole genome shotgun (WGS) entry which is preliminary data.</text>
</comment>
<evidence type="ECO:0000313" key="5">
    <source>
        <dbReference type="EMBL" id="MBC9205355.1"/>
    </source>
</evidence>
<proteinExistence type="predicted"/>
<dbReference type="Gene3D" id="1.20.120.530">
    <property type="entry name" value="GntR ligand-binding domain-like"/>
    <property type="match status" value="1"/>
</dbReference>
<keyword evidence="2" id="KW-0238">DNA-binding</keyword>
<protein>
    <submittedName>
        <fullName evidence="5">GntR family transcriptional regulator</fullName>
    </submittedName>
</protein>
<dbReference type="Pfam" id="PF07729">
    <property type="entry name" value="FCD"/>
    <property type="match status" value="1"/>
</dbReference>
<keyword evidence="6" id="KW-1185">Reference proteome</keyword>
<dbReference type="PROSITE" id="PS50949">
    <property type="entry name" value="HTH_GNTR"/>
    <property type="match status" value="1"/>
</dbReference>
<dbReference type="PANTHER" id="PTHR43537">
    <property type="entry name" value="TRANSCRIPTIONAL REGULATOR, GNTR FAMILY"/>
    <property type="match status" value="1"/>
</dbReference>
<keyword evidence="1" id="KW-0805">Transcription regulation</keyword>
<dbReference type="Pfam" id="PF00392">
    <property type="entry name" value="GntR"/>
    <property type="match status" value="1"/>
</dbReference>
<gene>
    <name evidence="5" type="ORF">IBL26_00790</name>
</gene>
<dbReference type="SMART" id="SM00895">
    <property type="entry name" value="FCD"/>
    <property type="match status" value="1"/>
</dbReference>
<name>A0ABR7RFL1_9PROT</name>
<dbReference type="InterPro" id="IPR036390">
    <property type="entry name" value="WH_DNA-bd_sf"/>
</dbReference>
<dbReference type="InterPro" id="IPR000524">
    <property type="entry name" value="Tscrpt_reg_HTH_GntR"/>
</dbReference>
<dbReference type="RefSeq" id="WP_187782527.1">
    <property type="nucleotide sequence ID" value="NZ_JACTVA010000001.1"/>
</dbReference>
<dbReference type="Proteomes" id="UP000626026">
    <property type="component" value="Unassembled WGS sequence"/>
</dbReference>
<dbReference type="Gene3D" id="1.10.10.10">
    <property type="entry name" value="Winged helix-like DNA-binding domain superfamily/Winged helix DNA-binding domain"/>
    <property type="match status" value="1"/>
</dbReference>
<organism evidence="5 6">
    <name type="scientific">Teichococcus aerophilus</name>
    <dbReference type="NCBI Taxonomy" id="1224513"/>
    <lineage>
        <taxon>Bacteria</taxon>
        <taxon>Pseudomonadati</taxon>
        <taxon>Pseudomonadota</taxon>
        <taxon>Alphaproteobacteria</taxon>
        <taxon>Acetobacterales</taxon>
        <taxon>Roseomonadaceae</taxon>
        <taxon>Roseomonas</taxon>
    </lineage>
</organism>
<dbReference type="SUPFAM" id="SSF46785">
    <property type="entry name" value="Winged helix' DNA-binding domain"/>
    <property type="match status" value="1"/>
</dbReference>
<evidence type="ECO:0000256" key="1">
    <source>
        <dbReference type="ARBA" id="ARBA00023015"/>
    </source>
</evidence>
<dbReference type="InterPro" id="IPR011711">
    <property type="entry name" value="GntR_C"/>
</dbReference>
<dbReference type="InterPro" id="IPR008920">
    <property type="entry name" value="TF_FadR/GntR_C"/>
</dbReference>
<feature type="domain" description="HTH gntR-type" evidence="4">
    <location>
        <begin position="11"/>
        <end position="78"/>
    </location>
</feature>
<dbReference type="SUPFAM" id="SSF48008">
    <property type="entry name" value="GntR ligand-binding domain-like"/>
    <property type="match status" value="1"/>
</dbReference>
<dbReference type="SMART" id="SM00345">
    <property type="entry name" value="HTH_GNTR"/>
    <property type="match status" value="1"/>
</dbReference>
<reference evidence="5 6" key="1">
    <citation type="journal article" date="2013" name="Int. J. Syst. Evol. Microbiol.">
        <title>Roseomonas aerophila sp. nov., isolated from air.</title>
        <authorList>
            <person name="Kim S.J."/>
            <person name="Weon H.Y."/>
            <person name="Ahn J.H."/>
            <person name="Hong S.B."/>
            <person name="Seok S.J."/>
            <person name="Whang K.S."/>
            <person name="Kwon S.W."/>
        </authorList>
    </citation>
    <scope>NUCLEOTIDE SEQUENCE [LARGE SCALE GENOMIC DNA]</scope>
    <source>
        <strain evidence="5 6">NBRC 108923</strain>
    </source>
</reference>
<evidence type="ECO:0000259" key="4">
    <source>
        <dbReference type="PROSITE" id="PS50949"/>
    </source>
</evidence>
<evidence type="ECO:0000313" key="6">
    <source>
        <dbReference type="Proteomes" id="UP000626026"/>
    </source>
</evidence>
<evidence type="ECO:0000256" key="3">
    <source>
        <dbReference type="ARBA" id="ARBA00023163"/>
    </source>
</evidence>
<evidence type="ECO:0000256" key="2">
    <source>
        <dbReference type="ARBA" id="ARBA00023125"/>
    </source>
</evidence>
<sequence length="247" mass="27115">MTPHQPPSAELPLEEQAYRRLRQALVAGVFAPGDKLSIRRIAEALGTSPMPARTALRRLAIEQAVDVLPSGTAIVPRLTRAAFLELSSIRASLEPLAIRLAAARLDDATLEALETLLAEHGEVRGSGQPEHFLRVDREFLFTLYRQAGAPMLLGMIEALWLRRGPLFWEARWVLMGRPQETAHRHGPILQALRRGDAAAAAAELEAEINDATVVLLREMRFEGDPAAQAIPVLGRKGARGRGRLTLE</sequence>
<dbReference type="EMBL" id="JACTVA010000001">
    <property type="protein sequence ID" value="MBC9205355.1"/>
    <property type="molecule type" value="Genomic_DNA"/>
</dbReference>
<dbReference type="InterPro" id="IPR036388">
    <property type="entry name" value="WH-like_DNA-bd_sf"/>
</dbReference>
<keyword evidence="3" id="KW-0804">Transcription</keyword>
<accession>A0ABR7RFL1</accession>